<keyword evidence="2" id="KW-0812">Transmembrane</keyword>
<dbReference type="RefSeq" id="WP_013840035.1">
    <property type="nucleotide sequence ID" value="NC_015588.1"/>
</dbReference>
<organism evidence="4">
    <name type="scientific">Isoptericola variabilis (strain 225)</name>
    <dbReference type="NCBI Taxonomy" id="743718"/>
    <lineage>
        <taxon>Bacteria</taxon>
        <taxon>Bacillati</taxon>
        <taxon>Actinomycetota</taxon>
        <taxon>Actinomycetes</taxon>
        <taxon>Micrococcales</taxon>
        <taxon>Promicromonosporaceae</taxon>
        <taxon>Isoptericola</taxon>
    </lineage>
</organism>
<evidence type="ECO:0000256" key="2">
    <source>
        <dbReference type="SAM" id="Phobius"/>
    </source>
</evidence>
<sequence length="95" mass="9620">MSDDTRDDATATGPAIPASTLLTLAMVEAPILGAGVVLLAMGVIPLAVFVGIAVVAVVASSLVLVNGLRRARPRPAGHEASDRSGSTIDRSDPFL</sequence>
<reference evidence="3 4" key="1">
    <citation type="submission" date="2011-05" db="EMBL/GenBank/DDBJ databases">
        <title>Complete sequence of Isoptericola variabilis 225.</title>
        <authorList>
            <consortium name="US DOE Joint Genome Institute"/>
            <person name="Lucas S."/>
            <person name="Han J."/>
            <person name="Lapidus A."/>
            <person name="Cheng J.-F."/>
            <person name="Goodwin L."/>
            <person name="Pitluck S."/>
            <person name="Peters L."/>
            <person name="Mikhailova N."/>
            <person name="Zeytun A."/>
            <person name="Han C."/>
            <person name="Tapia R."/>
            <person name="Land M."/>
            <person name="Hauser L."/>
            <person name="Kyrpides N."/>
            <person name="Ivanova N."/>
            <person name="Pagani I."/>
            <person name="Siebers A."/>
            <person name="Allgaier M."/>
            <person name="Thelen M."/>
            <person name="Hugenholtz P."/>
            <person name="Gladden J."/>
            <person name="Woyke T."/>
        </authorList>
    </citation>
    <scope>NUCLEOTIDE SEQUENCE [LARGE SCALE GENOMIC DNA]</scope>
    <source>
        <strain evidence="4">225</strain>
    </source>
</reference>
<protein>
    <submittedName>
        <fullName evidence="3">Uncharacterized protein</fullName>
    </submittedName>
</protein>
<accession>F6FWA1</accession>
<keyword evidence="4" id="KW-1185">Reference proteome</keyword>
<dbReference type="KEGG" id="iva:Isova_2963"/>
<feature type="region of interest" description="Disordered" evidence="1">
    <location>
        <begin position="72"/>
        <end position="95"/>
    </location>
</feature>
<proteinExistence type="predicted"/>
<dbReference type="EMBL" id="CP002810">
    <property type="protein sequence ID" value="AEG45645.1"/>
    <property type="molecule type" value="Genomic_DNA"/>
</dbReference>
<name>F6FWA1_ISOV2</name>
<dbReference type="HOGENOM" id="CLU_2369078_0_0_11"/>
<gene>
    <name evidence="3" type="ordered locus">Isova_2963</name>
</gene>
<evidence type="ECO:0000313" key="4">
    <source>
        <dbReference type="Proteomes" id="UP000009236"/>
    </source>
</evidence>
<feature type="transmembrane region" description="Helical" evidence="2">
    <location>
        <begin position="31"/>
        <end position="64"/>
    </location>
</feature>
<dbReference type="Proteomes" id="UP000009236">
    <property type="component" value="Chromosome"/>
</dbReference>
<evidence type="ECO:0000313" key="3">
    <source>
        <dbReference type="EMBL" id="AEG45645.1"/>
    </source>
</evidence>
<keyword evidence="2" id="KW-0472">Membrane</keyword>
<keyword evidence="2" id="KW-1133">Transmembrane helix</keyword>
<dbReference type="AlphaFoldDB" id="F6FWA1"/>
<evidence type="ECO:0000256" key="1">
    <source>
        <dbReference type="SAM" id="MobiDB-lite"/>
    </source>
</evidence>